<reference evidence="1" key="1">
    <citation type="journal article" date="2023" name="G3 (Bethesda)">
        <title>A reference genome for the long-term kleptoplast-retaining sea slug Elysia crispata morphotype clarki.</title>
        <authorList>
            <person name="Eastman K.E."/>
            <person name="Pendleton A.L."/>
            <person name="Shaikh M.A."/>
            <person name="Suttiyut T."/>
            <person name="Ogas R."/>
            <person name="Tomko P."/>
            <person name="Gavelis G."/>
            <person name="Widhalm J.R."/>
            <person name="Wisecaver J.H."/>
        </authorList>
    </citation>
    <scope>NUCLEOTIDE SEQUENCE</scope>
    <source>
        <strain evidence="1">ECLA1</strain>
    </source>
</reference>
<proteinExistence type="predicted"/>
<dbReference type="AlphaFoldDB" id="A0AAE1E584"/>
<protein>
    <submittedName>
        <fullName evidence="1">Uncharacterized protein</fullName>
    </submittedName>
</protein>
<evidence type="ECO:0000313" key="2">
    <source>
        <dbReference type="Proteomes" id="UP001283361"/>
    </source>
</evidence>
<evidence type="ECO:0000313" key="1">
    <source>
        <dbReference type="EMBL" id="KAK3794864.1"/>
    </source>
</evidence>
<organism evidence="1 2">
    <name type="scientific">Elysia crispata</name>
    <name type="common">lettuce slug</name>
    <dbReference type="NCBI Taxonomy" id="231223"/>
    <lineage>
        <taxon>Eukaryota</taxon>
        <taxon>Metazoa</taxon>
        <taxon>Spiralia</taxon>
        <taxon>Lophotrochozoa</taxon>
        <taxon>Mollusca</taxon>
        <taxon>Gastropoda</taxon>
        <taxon>Heterobranchia</taxon>
        <taxon>Euthyneura</taxon>
        <taxon>Panpulmonata</taxon>
        <taxon>Sacoglossa</taxon>
        <taxon>Placobranchoidea</taxon>
        <taxon>Plakobranchidae</taxon>
        <taxon>Elysia</taxon>
    </lineage>
</organism>
<gene>
    <name evidence="1" type="ORF">RRG08_001015</name>
</gene>
<name>A0AAE1E584_9GAST</name>
<sequence length="93" mass="10457">MTSSDIYCTTARLSKAAELSCHGRGAALALRKTIAPDLPSRPPHSRAARYSSPYLQWWKPFTRYQNTPSLESSPLLVVKHFDTYSLQRGNTKC</sequence>
<keyword evidence="2" id="KW-1185">Reference proteome</keyword>
<accession>A0AAE1E584</accession>
<comment type="caution">
    <text evidence="1">The sequence shown here is derived from an EMBL/GenBank/DDBJ whole genome shotgun (WGS) entry which is preliminary data.</text>
</comment>
<dbReference type="Proteomes" id="UP001283361">
    <property type="component" value="Unassembled WGS sequence"/>
</dbReference>
<dbReference type="EMBL" id="JAWDGP010001087">
    <property type="protein sequence ID" value="KAK3794864.1"/>
    <property type="molecule type" value="Genomic_DNA"/>
</dbReference>